<gene>
    <name evidence="2" type="ORF">G3M58_47710</name>
</gene>
<comment type="caution">
    <text evidence="2">The sequence shown here is derived from an EMBL/GenBank/DDBJ whole genome shotgun (WGS) entry which is preliminary data.</text>
</comment>
<dbReference type="EMBL" id="JAAGMN010005031">
    <property type="protein sequence ID" value="NEE14135.1"/>
    <property type="molecule type" value="Genomic_DNA"/>
</dbReference>
<dbReference type="AlphaFoldDB" id="A0A6G3X8K6"/>
<feature type="region of interest" description="Disordered" evidence="1">
    <location>
        <begin position="1"/>
        <end position="69"/>
    </location>
</feature>
<organism evidence="2">
    <name type="scientific">Streptomyces sp. SID7499</name>
    <dbReference type="NCBI Taxonomy" id="2706086"/>
    <lineage>
        <taxon>Bacteria</taxon>
        <taxon>Bacillati</taxon>
        <taxon>Actinomycetota</taxon>
        <taxon>Actinomycetes</taxon>
        <taxon>Kitasatosporales</taxon>
        <taxon>Streptomycetaceae</taxon>
        <taxon>Streptomyces</taxon>
    </lineage>
</organism>
<feature type="compositionally biased region" description="Basic and acidic residues" evidence="1">
    <location>
        <begin position="30"/>
        <end position="56"/>
    </location>
</feature>
<protein>
    <submittedName>
        <fullName evidence="2">Uncharacterized protein</fullName>
    </submittedName>
</protein>
<evidence type="ECO:0000313" key="2">
    <source>
        <dbReference type="EMBL" id="NEE14135.1"/>
    </source>
</evidence>
<evidence type="ECO:0000256" key="1">
    <source>
        <dbReference type="SAM" id="MobiDB-lite"/>
    </source>
</evidence>
<reference evidence="2" key="1">
    <citation type="submission" date="2020-01" db="EMBL/GenBank/DDBJ databases">
        <title>Insect and environment-associated Actinomycetes.</title>
        <authorList>
            <person name="Currrie C."/>
            <person name="Chevrette M."/>
            <person name="Carlson C."/>
            <person name="Stubbendieck R."/>
            <person name="Wendt-Pienkowski E."/>
        </authorList>
    </citation>
    <scope>NUCLEOTIDE SEQUENCE</scope>
    <source>
        <strain evidence="2">SID7499</strain>
    </source>
</reference>
<sequence length="69" mass="7543">MAVRRMPRGGDNGEGPAEEKPMDGLSRLRRANERAEKREVPAGKKQLSDKARKNLEDTSSSSSDGEKSS</sequence>
<name>A0A6G3X8K6_9ACTN</name>
<accession>A0A6G3X8K6</accession>
<proteinExistence type="predicted"/>